<dbReference type="AlphaFoldDB" id="A0A7S3Q8J7"/>
<reference evidence="3" key="1">
    <citation type="submission" date="2021-01" db="EMBL/GenBank/DDBJ databases">
        <authorList>
            <person name="Corre E."/>
            <person name="Pelletier E."/>
            <person name="Niang G."/>
            <person name="Scheremetjew M."/>
            <person name="Finn R."/>
            <person name="Kale V."/>
            <person name="Holt S."/>
            <person name="Cochrane G."/>
            <person name="Meng A."/>
            <person name="Brown T."/>
            <person name="Cohen L."/>
        </authorList>
    </citation>
    <scope>NUCLEOTIDE SEQUENCE</scope>
    <source>
        <strain evidence="3">MM31A-1</strain>
    </source>
</reference>
<feature type="transmembrane region" description="Helical" evidence="2">
    <location>
        <begin position="46"/>
        <end position="64"/>
    </location>
</feature>
<keyword evidence="2" id="KW-0812">Transmembrane</keyword>
<feature type="region of interest" description="Disordered" evidence="1">
    <location>
        <begin position="423"/>
        <end position="447"/>
    </location>
</feature>
<keyword evidence="2" id="KW-0472">Membrane</keyword>
<feature type="compositionally biased region" description="Basic residues" evidence="1">
    <location>
        <begin position="188"/>
        <end position="204"/>
    </location>
</feature>
<evidence type="ECO:0000313" key="3">
    <source>
        <dbReference type="EMBL" id="CAE0468349.1"/>
    </source>
</evidence>
<gene>
    <name evidence="3" type="ORF">CDEB00056_LOCUS13202</name>
</gene>
<evidence type="ECO:0000256" key="2">
    <source>
        <dbReference type="SAM" id="Phobius"/>
    </source>
</evidence>
<dbReference type="EMBL" id="HBIO01017180">
    <property type="protein sequence ID" value="CAE0468349.1"/>
    <property type="molecule type" value="Transcribed_RNA"/>
</dbReference>
<feature type="compositionally biased region" description="Basic and acidic residues" evidence="1">
    <location>
        <begin position="330"/>
        <end position="339"/>
    </location>
</feature>
<sequence length="606" mass="67364">MGILVTRDGSITLPCALLLMGIPLWAIGKHHTSSASASASAPTTTFHYTLGVGMIFLSLALIVFESTIASKWTGMGDGVYVDDKHNGRKVDTRTREEMDDDEETELIARHLDSSKILESIQMTCSEISQNRLKKKSSHRMNLRKTIKSSNTSIDKKKADDGTEIQMVSMKQRRNVVVYLNALAMKLSRHRQSHHHNHNHNHNRNRTTQNDGNDNVNVNPDEIYLICQEAAFKTLIAFQSIDIDTDIDGDANTDDSISSKNMNMDAIYSAAIALLALTAKNPSVQHRSISNPDVYGIQIVIDIMVHSLKRAKADANSNSNDNSNNNNNKNRSGEKKNYERVEKESIAAELQRKACLYLGAISDGNSAMAHAIGVGSESGSKKSSMGGLEAILQSMLWFRYHGEVINWALWALFILCYDESGTEDDKTSTKSSGKNGEHGNGDNMNVGKTNQNLLVRMDGIDKICTVMRNILHDLQKDNDDDSGDCNADDNDLRKAAATRSARMAQKENAKEVSRHGLSLLFDILRQRQNFENIPTYMRNKYDNDAELDAMHIRRIALNAGLHDVLKHAMVECSDVSDIMMMGQQMLICTGYKGDVPCFDGKMVPFSK</sequence>
<feature type="region of interest" description="Disordered" evidence="1">
    <location>
        <begin position="311"/>
        <end position="339"/>
    </location>
</feature>
<protein>
    <submittedName>
        <fullName evidence="3">Uncharacterized protein</fullName>
    </submittedName>
</protein>
<evidence type="ECO:0000256" key="1">
    <source>
        <dbReference type="SAM" id="MobiDB-lite"/>
    </source>
</evidence>
<proteinExistence type="predicted"/>
<name>A0A7S3Q8J7_9STRA</name>
<feature type="region of interest" description="Disordered" evidence="1">
    <location>
        <begin position="188"/>
        <end position="212"/>
    </location>
</feature>
<accession>A0A7S3Q8J7</accession>
<organism evidence="3">
    <name type="scientific">Chaetoceros debilis</name>
    <dbReference type="NCBI Taxonomy" id="122233"/>
    <lineage>
        <taxon>Eukaryota</taxon>
        <taxon>Sar</taxon>
        <taxon>Stramenopiles</taxon>
        <taxon>Ochrophyta</taxon>
        <taxon>Bacillariophyta</taxon>
        <taxon>Coscinodiscophyceae</taxon>
        <taxon>Chaetocerotophycidae</taxon>
        <taxon>Chaetocerotales</taxon>
        <taxon>Chaetocerotaceae</taxon>
        <taxon>Chaetoceros</taxon>
    </lineage>
</organism>
<feature type="transmembrane region" description="Helical" evidence="2">
    <location>
        <begin position="9"/>
        <end position="26"/>
    </location>
</feature>
<keyword evidence="2" id="KW-1133">Transmembrane helix</keyword>
<feature type="compositionally biased region" description="Low complexity" evidence="1">
    <location>
        <begin position="313"/>
        <end position="329"/>
    </location>
</feature>